<evidence type="ECO:0000259" key="2">
    <source>
        <dbReference type="Pfam" id="PF24463"/>
    </source>
</evidence>
<sequence>MTPNRPARTDVSTGRRIVYHLGQVLVVVGILLFLSVFLTFFGTFGTLLQAPFPGGDPQGGPAQAFGGLFSSFIRAPIGIVVIWIGMALMAVGRRGVAGSGLTLDPQGTRTDEEPWNRAQGGMLEDTLDAAPTLKNALTGQPTVVKVRCRACGALNDETDRYCGQCGKPL</sequence>
<keyword evidence="1" id="KW-0472">Membrane</keyword>
<protein>
    <recommendedName>
        <fullName evidence="2">DUF7577 domain-containing protein</fullName>
    </recommendedName>
</protein>
<keyword evidence="1" id="KW-0812">Transmembrane</keyword>
<feature type="transmembrane region" description="Helical" evidence="1">
    <location>
        <begin position="21"/>
        <end position="44"/>
    </location>
</feature>
<feature type="transmembrane region" description="Helical" evidence="1">
    <location>
        <begin position="64"/>
        <end position="91"/>
    </location>
</feature>
<dbReference type="EMBL" id="BAABRP010000014">
    <property type="protein sequence ID" value="GAA5514159.1"/>
    <property type="molecule type" value="Genomic_DNA"/>
</dbReference>
<evidence type="ECO:0000256" key="1">
    <source>
        <dbReference type="SAM" id="Phobius"/>
    </source>
</evidence>
<reference evidence="3 4" key="1">
    <citation type="submission" date="2024-02" db="EMBL/GenBank/DDBJ databases">
        <title>Deinococcus carri NBRC 110142.</title>
        <authorList>
            <person name="Ichikawa N."/>
            <person name="Katano-Makiyama Y."/>
            <person name="Hidaka K."/>
        </authorList>
    </citation>
    <scope>NUCLEOTIDE SEQUENCE [LARGE SCALE GENOMIC DNA]</scope>
    <source>
        <strain evidence="3 4">NBRC 110142</strain>
    </source>
</reference>
<dbReference type="Pfam" id="PF24463">
    <property type="entry name" value="DUF7577"/>
    <property type="match status" value="1"/>
</dbReference>
<gene>
    <name evidence="3" type="ORF">Dcar01_02912</name>
</gene>
<keyword evidence="1" id="KW-1133">Transmembrane helix</keyword>
<evidence type="ECO:0000313" key="3">
    <source>
        <dbReference type="EMBL" id="GAA5514159.1"/>
    </source>
</evidence>
<dbReference type="InterPro" id="IPR055999">
    <property type="entry name" value="DUF7577"/>
</dbReference>
<name>A0ABP9WA12_9DEIO</name>
<accession>A0ABP9WA12</accession>
<comment type="caution">
    <text evidence="3">The sequence shown here is derived from an EMBL/GenBank/DDBJ whole genome shotgun (WGS) entry which is preliminary data.</text>
</comment>
<proteinExistence type="predicted"/>
<keyword evidence="4" id="KW-1185">Reference proteome</keyword>
<dbReference type="Proteomes" id="UP001401887">
    <property type="component" value="Unassembled WGS sequence"/>
</dbReference>
<feature type="domain" description="DUF7577" evidence="2">
    <location>
        <begin position="146"/>
        <end position="169"/>
    </location>
</feature>
<organism evidence="3 4">
    <name type="scientific">Deinococcus carri</name>
    <dbReference type="NCBI Taxonomy" id="1211323"/>
    <lineage>
        <taxon>Bacteria</taxon>
        <taxon>Thermotogati</taxon>
        <taxon>Deinococcota</taxon>
        <taxon>Deinococci</taxon>
        <taxon>Deinococcales</taxon>
        <taxon>Deinococcaceae</taxon>
        <taxon>Deinococcus</taxon>
    </lineage>
</organism>
<dbReference type="RefSeq" id="WP_345466525.1">
    <property type="nucleotide sequence ID" value="NZ_BAABRP010000014.1"/>
</dbReference>
<evidence type="ECO:0000313" key="4">
    <source>
        <dbReference type="Proteomes" id="UP001401887"/>
    </source>
</evidence>